<protein>
    <recommendedName>
        <fullName evidence="12">ATP synthase subunit g, mitochondrial</fullName>
    </recommendedName>
</protein>
<comment type="caution">
    <text evidence="10">The sequence shown here is derived from an EMBL/GenBank/DDBJ whole genome shotgun (WGS) entry which is preliminary data.</text>
</comment>
<comment type="subcellular location">
    <subcellularLocation>
        <location evidence="1">Mitochondrion membrane</location>
    </subcellularLocation>
</comment>
<keyword evidence="8" id="KW-0472">Membrane</keyword>
<name>A0A1W0WL62_HYPEX</name>
<dbReference type="Pfam" id="PF04718">
    <property type="entry name" value="ATP-synt_G"/>
    <property type="match status" value="1"/>
</dbReference>
<organism evidence="10 11">
    <name type="scientific">Hypsibius exemplaris</name>
    <name type="common">Freshwater tardigrade</name>
    <dbReference type="NCBI Taxonomy" id="2072580"/>
    <lineage>
        <taxon>Eukaryota</taxon>
        <taxon>Metazoa</taxon>
        <taxon>Ecdysozoa</taxon>
        <taxon>Tardigrada</taxon>
        <taxon>Eutardigrada</taxon>
        <taxon>Parachela</taxon>
        <taxon>Hypsibioidea</taxon>
        <taxon>Hypsibiidae</taxon>
        <taxon>Hypsibius</taxon>
    </lineage>
</organism>
<sequence length="97" mass="10654">MYLPLPFKAPKPGLLTAWKYARRSCVHTDPGGDPKAIGGILACGDLGKVSWRKLTVKEALLNTLVAAEISFWFFTGEVIGRRHLAGYKPGFGYKGHH</sequence>
<keyword evidence="4" id="KW-0138">CF(0)</keyword>
<evidence type="ECO:0000256" key="8">
    <source>
        <dbReference type="ARBA" id="ARBA00023136"/>
    </source>
</evidence>
<evidence type="ECO:0000256" key="4">
    <source>
        <dbReference type="ARBA" id="ARBA00022547"/>
    </source>
</evidence>
<keyword evidence="6" id="KW-0406">Ion transport</keyword>
<reference evidence="11" key="1">
    <citation type="submission" date="2017-01" db="EMBL/GenBank/DDBJ databases">
        <title>Comparative genomics of anhydrobiosis in the tardigrade Hypsibius dujardini.</title>
        <authorList>
            <person name="Yoshida Y."/>
            <person name="Koutsovoulos G."/>
            <person name="Laetsch D."/>
            <person name="Stevens L."/>
            <person name="Kumar S."/>
            <person name="Horikawa D."/>
            <person name="Ishino K."/>
            <person name="Komine S."/>
            <person name="Tomita M."/>
            <person name="Blaxter M."/>
            <person name="Arakawa K."/>
        </authorList>
    </citation>
    <scope>NUCLEOTIDE SEQUENCE [LARGE SCALE GENOMIC DNA]</scope>
    <source>
        <strain evidence="11">Z151</strain>
    </source>
</reference>
<evidence type="ECO:0000256" key="5">
    <source>
        <dbReference type="ARBA" id="ARBA00022781"/>
    </source>
</evidence>
<dbReference type="InterPro" id="IPR006808">
    <property type="entry name" value="ATP_synth_F0_gsu_mt"/>
</dbReference>
<dbReference type="AlphaFoldDB" id="A0A1W0WL62"/>
<evidence type="ECO:0000256" key="7">
    <source>
        <dbReference type="ARBA" id="ARBA00023128"/>
    </source>
</evidence>
<keyword evidence="7" id="KW-0496">Mitochondrion</keyword>
<keyword evidence="9" id="KW-0066">ATP synthesis</keyword>
<evidence type="ECO:0000256" key="6">
    <source>
        <dbReference type="ARBA" id="ARBA00023065"/>
    </source>
</evidence>
<dbReference type="GO" id="GO:0015078">
    <property type="term" value="F:proton transmembrane transporter activity"/>
    <property type="evidence" value="ECO:0007669"/>
    <property type="project" value="InterPro"/>
</dbReference>
<gene>
    <name evidence="10" type="ORF">BV898_09959</name>
</gene>
<dbReference type="GO" id="GO:0045259">
    <property type="term" value="C:proton-transporting ATP synthase complex"/>
    <property type="evidence" value="ECO:0007669"/>
    <property type="project" value="UniProtKB-KW"/>
</dbReference>
<comment type="similarity">
    <text evidence="2">Belongs to the ATPase g subunit family.</text>
</comment>
<keyword evidence="5" id="KW-0375">Hydrogen ion transport</keyword>
<evidence type="ECO:0008006" key="12">
    <source>
        <dbReference type="Google" id="ProtNLM"/>
    </source>
</evidence>
<accession>A0A1W0WL62</accession>
<dbReference type="Proteomes" id="UP000192578">
    <property type="component" value="Unassembled WGS sequence"/>
</dbReference>
<evidence type="ECO:0000256" key="3">
    <source>
        <dbReference type="ARBA" id="ARBA00022448"/>
    </source>
</evidence>
<dbReference type="GO" id="GO:0031966">
    <property type="term" value="C:mitochondrial membrane"/>
    <property type="evidence" value="ECO:0007669"/>
    <property type="project" value="UniProtKB-SubCell"/>
</dbReference>
<dbReference type="GO" id="GO:0015986">
    <property type="term" value="P:proton motive force-driven ATP synthesis"/>
    <property type="evidence" value="ECO:0007669"/>
    <property type="project" value="InterPro"/>
</dbReference>
<evidence type="ECO:0000313" key="11">
    <source>
        <dbReference type="Proteomes" id="UP000192578"/>
    </source>
</evidence>
<evidence type="ECO:0000256" key="2">
    <source>
        <dbReference type="ARBA" id="ARBA00005699"/>
    </source>
</evidence>
<evidence type="ECO:0000256" key="1">
    <source>
        <dbReference type="ARBA" id="ARBA00004325"/>
    </source>
</evidence>
<dbReference type="OrthoDB" id="437at2759"/>
<proteinExistence type="inferred from homology"/>
<keyword evidence="3" id="KW-0813">Transport</keyword>
<evidence type="ECO:0000313" key="10">
    <source>
        <dbReference type="EMBL" id="OQV15863.1"/>
    </source>
</evidence>
<dbReference type="EMBL" id="MTYJ01000081">
    <property type="protein sequence ID" value="OQV15863.1"/>
    <property type="molecule type" value="Genomic_DNA"/>
</dbReference>
<keyword evidence="11" id="KW-1185">Reference proteome</keyword>
<evidence type="ECO:0000256" key="9">
    <source>
        <dbReference type="ARBA" id="ARBA00023310"/>
    </source>
</evidence>